<evidence type="ECO:0000313" key="2">
    <source>
        <dbReference type="Proteomes" id="UP000737113"/>
    </source>
</evidence>
<dbReference type="Proteomes" id="UP000737113">
    <property type="component" value="Unassembled WGS sequence"/>
</dbReference>
<sequence>MSLSADQIAVNYPTPTYRFRVSVDREEMLFNAVSGLVHSYETIEYKDGLGGQFQMPGQRGGINISLKRGVVRGQAQLYEWISSISLNQVEKKDISITLTNDAGTELLLTWNVVNAFPIKLTAPDFNASTNEFAIEQLDLVADRFTEQIWTPSIE</sequence>
<comment type="caution">
    <text evidence="1">The sequence shown here is derived from an EMBL/GenBank/DDBJ whole genome shotgun (WGS) entry which is preliminary data.</text>
</comment>
<gene>
    <name evidence="1" type="ORF">HC757_14400</name>
</gene>
<name>A0A972FW56_9GAMM</name>
<dbReference type="PANTHER" id="PTHR38009:SF1">
    <property type="entry name" value="CONSERVED HYPOTHETICAL PHAGE TAIL PROTEIN"/>
    <property type="match status" value="1"/>
</dbReference>
<reference evidence="1" key="1">
    <citation type="submission" date="2020-04" db="EMBL/GenBank/DDBJ databases">
        <title>Description of Shewanella salipaludis sp. nov., isolated from a salt marsh.</title>
        <authorList>
            <person name="Park S."/>
            <person name="Yoon J.-H."/>
        </authorList>
    </citation>
    <scope>NUCLEOTIDE SEQUENCE</scope>
    <source>
        <strain evidence="1">SHSM-M6</strain>
    </source>
</reference>
<dbReference type="InterPro" id="IPR010667">
    <property type="entry name" value="Phage_T4_Gp19"/>
</dbReference>
<dbReference type="AlphaFoldDB" id="A0A972FW56"/>
<dbReference type="RefSeq" id="WP_169565075.1">
    <property type="nucleotide sequence ID" value="NZ_JAAXYH010000011.1"/>
</dbReference>
<dbReference type="GO" id="GO:0005198">
    <property type="term" value="F:structural molecule activity"/>
    <property type="evidence" value="ECO:0007669"/>
    <property type="project" value="InterPro"/>
</dbReference>
<proteinExistence type="predicted"/>
<organism evidence="1 2">
    <name type="scientific">Shewanella salipaludis</name>
    <dbReference type="NCBI Taxonomy" id="2723052"/>
    <lineage>
        <taxon>Bacteria</taxon>
        <taxon>Pseudomonadati</taxon>
        <taxon>Pseudomonadota</taxon>
        <taxon>Gammaproteobacteria</taxon>
        <taxon>Alteromonadales</taxon>
        <taxon>Shewanellaceae</taxon>
        <taxon>Shewanella</taxon>
    </lineage>
</organism>
<dbReference type="Pfam" id="PF06841">
    <property type="entry name" value="Phage_T4_gp19"/>
    <property type="match status" value="1"/>
</dbReference>
<dbReference type="EMBL" id="JAAXYH010000011">
    <property type="protein sequence ID" value="NMH66349.1"/>
    <property type="molecule type" value="Genomic_DNA"/>
</dbReference>
<dbReference type="InterPro" id="IPR011747">
    <property type="entry name" value="CHP02241"/>
</dbReference>
<dbReference type="PANTHER" id="PTHR38009">
    <property type="entry name" value="CONSERVED HYPOTHETICAL PHAGE TAIL PROTEIN"/>
    <property type="match status" value="1"/>
</dbReference>
<protein>
    <submittedName>
        <fullName evidence="1">Phage tail protein</fullName>
    </submittedName>
</protein>
<accession>A0A972FW56</accession>
<keyword evidence="2" id="KW-1185">Reference proteome</keyword>
<dbReference type="NCBIfam" id="TIGR02241">
    <property type="entry name" value="conserved hypothetical phage tail region protein"/>
    <property type="match status" value="1"/>
</dbReference>
<evidence type="ECO:0000313" key="1">
    <source>
        <dbReference type="EMBL" id="NMH66349.1"/>
    </source>
</evidence>